<comment type="similarity">
    <text evidence="3">Belongs to the acetyltransferase family. NAA40 subfamily.</text>
</comment>
<dbReference type="EC" id="2.3.1.257" evidence="4"/>
<dbReference type="OrthoDB" id="424551at2759"/>
<comment type="catalytic activity">
    <reaction evidence="10">
        <text>N-terminal L-seryl-[histone H2A] + acetyl-CoA = N-terminal N(alpha)-acetyl-L-seryl-[histone H2A] + CoA + H(+)</text>
        <dbReference type="Rhea" id="RHEA:50600"/>
        <dbReference type="Rhea" id="RHEA-COMP:12742"/>
        <dbReference type="Rhea" id="RHEA-COMP:12744"/>
        <dbReference type="ChEBI" id="CHEBI:15378"/>
        <dbReference type="ChEBI" id="CHEBI:57287"/>
        <dbReference type="ChEBI" id="CHEBI:57288"/>
        <dbReference type="ChEBI" id="CHEBI:64738"/>
        <dbReference type="ChEBI" id="CHEBI:83690"/>
        <dbReference type="EC" id="2.3.1.257"/>
    </reaction>
</comment>
<feature type="domain" description="N-acetyltransferase" evidence="12">
    <location>
        <begin position="60"/>
        <end position="200"/>
    </location>
</feature>
<comment type="subcellular location">
    <subcellularLocation>
        <location evidence="2">Cytoplasm</location>
    </subcellularLocation>
    <subcellularLocation>
        <location evidence="1">Nucleus</location>
    </subcellularLocation>
</comment>
<keyword evidence="6" id="KW-0963">Cytoplasm</keyword>
<dbReference type="PANTHER" id="PTHR20531:SF1">
    <property type="entry name" value="N-ALPHA-ACETYLTRANSFERASE 40"/>
    <property type="match status" value="1"/>
</dbReference>
<evidence type="ECO:0000256" key="4">
    <source>
        <dbReference type="ARBA" id="ARBA00012950"/>
    </source>
</evidence>
<dbReference type="InterPro" id="IPR000182">
    <property type="entry name" value="GNAT_dom"/>
</dbReference>
<keyword evidence="9" id="KW-0012">Acyltransferase</keyword>
<comment type="catalytic activity">
    <reaction evidence="11">
        <text>N-terminal L-seryl-[histone H4] + acetyl-CoA = N-terminal N(alpha)-acetyl-L-seryl-[histone H4] + CoA + H(+)</text>
        <dbReference type="Rhea" id="RHEA:50596"/>
        <dbReference type="Rhea" id="RHEA-COMP:12740"/>
        <dbReference type="Rhea" id="RHEA-COMP:12743"/>
        <dbReference type="ChEBI" id="CHEBI:15378"/>
        <dbReference type="ChEBI" id="CHEBI:57287"/>
        <dbReference type="ChEBI" id="CHEBI:57288"/>
        <dbReference type="ChEBI" id="CHEBI:64738"/>
        <dbReference type="ChEBI" id="CHEBI:83690"/>
        <dbReference type="EC" id="2.3.1.257"/>
    </reaction>
</comment>
<evidence type="ECO:0000256" key="8">
    <source>
        <dbReference type="ARBA" id="ARBA00023242"/>
    </source>
</evidence>
<evidence type="ECO:0000256" key="2">
    <source>
        <dbReference type="ARBA" id="ARBA00004496"/>
    </source>
</evidence>
<evidence type="ECO:0000259" key="12">
    <source>
        <dbReference type="PROSITE" id="PS51186"/>
    </source>
</evidence>
<evidence type="ECO:0000256" key="5">
    <source>
        <dbReference type="ARBA" id="ARBA00015043"/>
    </source>
</evidence>
<reference evidence="13 14" key="1">
    <citation type="journal article" date="2014" name="Genome Biol. Evol.">
        <title>The secreted proteins of Achlya hypogyna and Thraustotheca clavata identify the ancestral oomycete secretome and reveal gene acquisitions by horizontal gene transfer.</title>
        <authorList>
            <person name="Misner I."/>
            <person name="Blouin N."/>
            <person name="Leonard G."/>
            <person name="Richards T.A."/>
            <person name="Lane C.E."/>
        </authorList>
    </citation>
    <scope>NUCLEOTIDE SEQUENCE [LARGE SCALE GENOMIC DNA]</scope>
    <source>
        <strain evidence="13 14">ATCC 48635</strain>
    </source>
</reference>
<proteinExistence type="inferred from homology"/>
<dbReference type="CDD" id="cd04301">
    <property type="entry name" value="NAT_SF"/>
    <property type="match status" value="1"/>
</dbReference>
<evidence type="ECO:0000256" key="3">
    <source>
        <dbReference type="ARBA" id="ARBA00008870"/>
    </source>
</evidence>
<dbReference type="InterPro" id="IPR039949">
    <property type="entry name" value="NAA40"/>
</dbReference>
<dbReference type="SUPFAM" id="SSF55729">
    <property type="entry name" value="Acyl-CoA N-acyltransferases (Nat)"/>
    <property type="match status" value="1"/>
</dbReference>
<dbReference type="GO" id="GO:0005634">
    <property type="term" value="C:nucleus"/>
    <property type="evidence" value="ECO:0007669"/>
    <property type="project" value="UniProtKB-SubCell"/>
</dbReference>
<evidence type="ECO:0000256" key="6">
    <source>
        <dbReference type="ARBA" id="ARBA00022490"/>
    </source>
</evidence>
<protein>
    <recommendedName>
        <fullName evidence="5">N-alpha-acetyltransferase 40</fullName>
        <ecNumber evidence="4">2.3.1.257</ecNumber>
    </recommendedName>
</protein>
<evidence type="ECO:0000256" key="1">
    <source>
        <dbReference type="ARBA" id="ARBA00004123"/>
    </source>
</evidence>
<dbReference type="GO" id="GO:1990189">
    <property type="term" value="F:protein N-terminal-serine acetyltransferase activity"/>
    <property type="evidence" value="ECO:0007669"/>
    <property type="project" value="UniProtKB-EC"/>
</dbReference>
<dbReference type="Gene3D" id="3.40.630.30">
    <property type="match status" value="1"/>
</dbReference>
<evidence type="ECO:0000256" key="7">
    <source>
        <dbReference type="ARBA" id="ARBA00022679"/>
    </source>
</evidence>
<dbReference type="Pfam" id="PF00583">
    <property type="entry name" value="Acetyltransf_1"/>
    <property type="match status" value="1"/>
</dbReference>
<dbReference type="GO" id="GO:0005737">
    <property type="term" value="C:cytoplasm"/>
    <property type="evidence" value="ECO:0007669"/>
    <property type="project" value="UniProtKB-SubCell"/>
</dbReference>
<keyword evidence="7 13" id="KW-0808">Transferase</keyword>
<dbReference type="Proteomes" id="UP000243579">
    <property type="component" value="Unassembled WGS sequence"/>
</dbReference>
<sequence length="202" mass="22852">MPPKAKRLTKKEQQALARKQVLAAANSVDDFMPQFAPFANYEGVAIRSLPAAGLTTDEKTKVEALFCANMQTFYEQSSWGFDIESKRAELFHADARYLVAGDVDGFLHFRFVEDDGAEVLYVYELQIGPSLQRKGLGKRLMQLLELIGRKYKMKWILLTVFKANTSALTFYTHKLGYDIDETSPSQHGNLDESYEILSKPLA</sequence>
<dbReference type="InterPro" id="IPR016181">
    <property type="entry name" value="Acyl_CoA_acyltransferase"/>
</dbReference>
<evidence type="ECO:0000256" key="11">
    <source>
        <dbReference type="ARBA" id="ARBA00049524"/>
    </source>
</evidence>
<dbReference type="GO" id="GO:0043998">
    <property type="term" value="F:histone H2A acetyltransferase activity"/>
    <property type="evidence" value="ECO:0007669"/>
    <property type="project" value="InterPro"/>
</dbReference>
<evidence type="ECO:0000256" key="9">
    <source>
        <dbReference type="ARBA" id="ARBA00023315"/>
    </source>
</evidence>
<dbReference type="PANTHER" id="PTHR20531">
    <property type="entry name" value="N-ALPHA-ACETYLTRANSFERASE 40"/>
    <property type="match status" value="1"/>
</dbReference>
<dbReference type="STRING" id="1202772.A0A1V9YDV1"/>
<organism evidence="13 14">
    <name type="scientific">Achlya hypogyna</name>
    <name type="common">Oomycete</name>
    <name type="synonym">Protoachlya hypogyna</name>
    <dbReference type="NCBI Taxonomy" id="1202772"/>
    <lineage>
        <taxon>Eukaryota</taxon>
        <taxon>Sar</taxon>
        <taxon>Stramenopiles</taxon>
        <taxon>Oomycota</taxon>
        <taxon>Saprolegniomycetes</taxon>
        <taxon>Saprolegniales</taxon>
        <taxon>Achlyaceae</taxon>
        <taxon>Achlya</taxon>
    </lineage>
</organism>
<accession>A0A1V9YDV1</accession>
<keyword evidence="8" id="KW-0539">Nucleus</keyword>
<evidence type="ECO:0000256" key="10">
    <source>
        <dbReference type="ARBA" id="ARBA00047821"/>
    </source>
</evidence>
<gene>
    <name evidence="13" type="ORF">ACHHYP_14193</name>
</gene>
<dbReference type="AlphaFoldDB" id="A0A1V9YDV1"/>
<comment type="caution">
    <text evidence="13">The sequence shown here is derived from an EMBL/GenBank/DDBJ whole genome shotgun (WGS) entry which is preliminary data.</text>
</comment>
<dbReference type="PROSITE" id="PS51186">
    <property type="entry name" value="GNAT"/>
    <property type="match status" value="1"/>
</dbReference>
<name>A0A1V9YDV1_ACHHY</name>
<keyword evidence="14" id="KW-1185">Reference proteome</keyword>
<dbReference type="GO" id="GO:0010485">
    <property type="term" value="F:histone H4 acetyltransferase activity"/>
    <property type="evidence" value="ECO:0007669"/>
    <property type="project" value="InterPro"/>
</dbReference>
<evidence type="ECO:0000313" key="14">
    <source>
        <dbReference type="Proteomes" id="UP000243579"/>
    </source>
</evidence>
<evidence type="ECO:0000313" key="13">
    <source>
        <dbReference type="EMBL" id="OQR83866.1"/>
    </source>
</evidence>
<dbReference type="EMBL" id="JNBR01002051">
    <property type="protein sequence ID" value="OQR83866.1"/>
    <property type="molecule type" value="Genomic_DNA"/>
</dbReference>